<organism evidence="1 2">
    <name type="scientific">Maribellus comscasis</name>
    <dbReference type="NCBI Taxonomy" id="2681766"/>
    <lineage>
        <taxon>Bacteria</taxon>
        <taxon>Pseudomonadati</taxon>
        <taxon>Bacteroidota</taxon>
        <taxon>Bacteroidia</taxon>
        <taxon>Marinilabiliales</taxon>
        <taxon>Prolixibacteraceae</taxon>
        <taxon>Maribellus</taxon>
    </lineage>
</organism>
<sequence>MKTKQLSIVLIMIFLIGSAYGSFAQRRVVNTPRRTVVQGPRGTVVYRKAPPVVKPVRRLPAKAAVVHYHSRPYYYHGGVFYVARNGSYVRVVPPVGIRVAVLPAGYVRLVVGPSVFFYAGGIFYVEDVSSGEYVVADPPVGAIVSQLPSGAAEVEIDGKLYYEYNGILYKPVRTEKKAYEVAGKLED</sequence>
<evidence type="ECO:0000313" key="2">
    <source>
        <dbReference type="Proteomes" id="UP000428260"/>
    </source>
</evidence>
<dbReference type="EMBL" id="CP046401">
    <property type="protein sequence ID" value="QGY46455.1"/>
    <property type="molecule type" value="Genomic_DNA"/>
</dbReference>
<dbReference type="RefSeq" id="WP_158869588.1">
    <property type="nucleotide sequence ID" value="NZ_CP046401.1"/>
</dbReference>
<dbReference type="Pfam" id="PF20125">
    <property type="entry name" value="DUF6515"/>
    <property type="match status" value="1"/>
</dbReference>
<accession>A0A6I6JTQ6</accession>
<evidence type="ECO:0000313" key="1">
    <source>
        <dbReference type="EMBL" id="QGY46455.1"/>
    </source>
</evidence>
<name>A0A6I6JTQ6_9BACT</name>
<dbReference type="KEGG" id="mcos:GM418_23160"/>
<protein>
    <submittedName>
        <fullName evidence="1">Uncharacterized protein</fullName>
    </submittedName>
</protein>
<proteinExistence type="predicted"/>
<gene>
    <name evidence="1" type="ORF">GM418_23160</name>
</gene>
<reference evidence="1 2" key="1">
    <citation type="submission" date="2019-11" db="EMBL/GenBank/DDBJ databases">
        <authorList>
            <person name="Zheng R.K."/>
            <person name="Sun C.M."/>
        </authorList>
    </citation>
    <scope>NUCLEOTIDE SEQUENCE [LARGE SCALE GENOMIC DNA]</scope>
    <source>
        <strain evidence="1 2">WC007</strain>
    </source>
</reference>
<dbReference type="AlphaFoldDB" id="A0A6I6JTQ6"/>
<keyword evidence="2" id="KW-1185">Reference proteome</keyword>
<dbReference type="InterPro" id="IPR045398">
    <property type="entry name" value="DUF6515"/>
</dbReference>
<dbReference type="Proteomes" id="UP000428260">
    <property type="component" value="Chromosome"/>
</dbReference>